<reference key="1">
    <citation type="submission" date="2010-11" db="EMBL/GenBank/DDBJ databases">
        <title>The complete genome of Bacteroides helcogenes P 36-108.</title>
        <authorList>
            <consortium name="US DOE Joint Genome Institute (JGI-PGF)"/>
            <person name="Lucas S."/>
            <person name="Copeland A."/>
            <person name="Lapidus A."/>
            <person name="Bruce D."/>
            <person name="Goodwin L."/>
            <person name="Pitluck S."/>
            <person name="Kyrpides N."/>
            <person name="Mavromatis K."/>
            <person name="Ivanova N."/>
            <person name="Zeytun A."/>
            <person name="Brettin T."/>
            <person name="Detter J.C."/>
            <person name="Tapia R."/>
            <person name="Han C."/>
            <person name="Land M."/>
            <person name="Hauser L."/>
            <person name="Markowitz V."/>
            <person name="Cheng J.-F."/>
            <person name="Hugenholtz P."/>
            <person name="Woyke T."/>
            <person name="Wu D."/>
            <person name="Gronow S."/>
            <person name="Wellnitz S."/>
            <person name="Brambilla E."/>
            <person name="Klenk H.-P."/>
            <person name="Eisen J.A."/>
        </authorList>
    </citation>
    <scope>NUCLEOTIDE SEQUENCE</scope>
    <source>
        <strain>P 36-108</strain>
    </source>
</reference>
<evidence type="ECO:0000313" key="5">
    <source>
        <dbReference type="EMBL" id="ADV44950.1"/>
    </source>
</evidence>
<dbReference type="GO" id="GO:0043565">
    <property type="term" value="F:sequence-specific DNA binding"/>
    <property type="evidence" value="ECO:0007669"/>
    <property type="project" value="InterPro"/>
</dbReference>
<accession>E6SPX1</accession>
<dbReference type="PANTHER" id="PTHR43280:SF2">
    <property type="entry name" value="HTH-TYPE TRANSCRIPTIONAL REGULATOR EXSA"/>
    <property type="match status" value="1"/>
</dbReference>
<dbReference type="PROSITE" id="PS01124">
    <property type="entry name" value="HTH_ARAC_FAMILY_2"/>
    <property type="match status" value="1"/>
</dbReference>
<dbReference type="GO" id="GO:0003700">
    <property type="term" value="F:DNA-binding transcription factor activity"/>
    <property type="evidence" value="ECO:0007669"/>
    <property type="project" value="InterPro"/>
</dbReference>
<evidence type="ECO:0000256" key="3">
    <source>
        <dbReference type="ARBA" id="ARBA00023163"/>
    </source>
</evidence>
<dbReference type="OrthoDB" id="4480133at2"/>
<gene>
    <name evidence="5" type="ordered locus">Bache_3018</name>
</gene>
<dbReference type="Proteomes" id="UP000008630">
    <property type="component" value="Chromosome"/>
</dbReference>
<dbReference type="KEGG" id="bhl:Bache_3018"/>
<dbReference type="PANTHER" id="PTHR43280">
    <property type="entry name" value="ARAC-FAMILY TRANSCRIPTIONAL REGULATOR"/>
    <property type="match status" value="1"/>
</dbReference>
<dbReference type="Pfam" id="PF12833">
    <property type="entry name" value="HTH_18"/>
    <property type="match status" value="1"/>
</dbReference>
<dbReference type="EMBL" id="CP002352">
    <property type="protein sequence ID" value="ADV44950.1"/>
    <property type="molecule type" value="Genomic_DNA"/>
</dbReference>
<feature type="domain" description="HTH araC/xylS-type" evidence="4">
    <location>
        <begin position="177"/>
        <end position="275"/>
    </location>
</feature>
<keyword evidence="3" id="KW-0804">Transcription</keyword>
<keyword evidence="6" id="KW-1185">Reference proteome</keyword>
<dbReference type="SUPFAM" id="SSF46689">
    <property type="entry name" value="Homeodomain-like"/>
    <property type="match status" value="1"/>
</dbReference>
<dbReference type="STRING" id="693979.Bache_3018"/>
<evidence type="ECO:0000313" key="6">
    <source>
        <dbReference type="Proteomes" id="UP000008630"/>
    </source>
</evidence>
<dbReference type="InterPro" id="IPR009057">
    <property type="entry name" value="Homeodomain-like_sf"/>
</dbReference>
<dbReference type="Gene3D" id="1.10.10.60">
    <property type="entry name" value="Homeodomain-like"/>
    <property type="match status" value="1"/>
</dbReference>
<evidence type="ECO:0000256" key="2">
    <source>
        <dbReference type="ARBA" id="ARBA00023125"/>
    </source>
</evidence>
<dbReference type="eggNOG" id="COG2207">
    <property type="taxonomic scope" value="Bacteria"/>
</dbReference>
<keyword evidence="1" id="KW-0805">Transcription regulation</keyword>
<proteinExistence type="predicted"/>
<dbReference type="Pfam" id="PF22200">
    <property type="entry name" value="ExsA_N"/>
    <property type="match status" value="1"/>
</dbReference>
<dbReference type="AlphaFoldDB" id="E6SPX1"/>
<name>E6SPX1_BACT6</name>
<evidence type="ECO:0000259" key="4">
    <source>
        <dbReference type="PROSITE" id="PS01124"/>
    </source>
</evidence>
<protein>
    <submittedName>
        <fullName evidence="5">Transcriptional regulator, AraC family</fullName>
    </submittedName>
</protein>
<dbReference type="RefSeq" id="WP_013548537.1">
    <property type="nucleotide sequence ID" value="NC_014933.1"/>
</dbReference>
<sequence length="277" mass="32338">MTDSINIRNCGNAIFFSKITHDMFCDNRLPKHGLMMVCSGVLTIETKNEHVEARAGDYIFWHRNCLAGMKKMSDGDIPFRSIAISLDNKTLHDYFSEKLSGKRMPMNLNPVYSPAVLLPHHIKVDSLFMSLQPYADQGVDPDEETIRQKQTEAINCLLDIDERMYPTLFDFYEDWKIDLPEFMEKHYMEDLTMEEFASYAGRSLATFKRDFAKFSDRSPQKWLNEQRLELSCRLLRDTKVKPSAVYYEVGFKNRTHFSGLFKQRYGISPAAYQLQFK</sequence>
<dbReference type="InterPro" id="IPR018060">
    <property type="entry name" value="HTH_AraC"/>
</dbReference>
<dbReference type="InterPro" id="IPR054015">
    <property type="entry name" value="ExsA-like_N"/>
</dbReference>
<reference evidence="5 6" key="2">
    <citation type="journal article" date="2011" name="Stand. Genomic Sci.">
        <title>Complete genome sequence of Bacteroides helcogenes type strain (P 36-108).</title>
        <authorList>
            <person name="Pati A."/>
            <person name="Gronow S."/>
            <person name="Zeytun A."/>
            <person name="Lapidus A."/>
            <person name="Nolan M."/>
            <person name="Hammon N."/>
            <person name="Deshpande S."/>
            <person name="Cheng J.F."/>
            <person name="Tapia R."/>
            <person name="Han C."/>
            <person name="Goodwin L."/>
            <person name="Pitluck S."/>
            <person name="Liolios K."/>
            <person name="Pagani I."/>
            <person name="Ivanova N."/>
            <person name="Mavromatis K."/>
            <person name="Chen A."/>
            <person name="Palaniappan K."/>
            <person name="Land M."/>
            <person name="Hauser L."/>
            <person name="Chang Y.J."/>
            <person name="Jeffries C.D."/>
            <person name="Detter J.C."/>
            <person name="Brambilla E."/>
            <person name="Rohde M."/>
            <person name="Goker M."/>
            <person name="Woyke T."/>
            <person name="Bristow J."/>
            <person name="Eisen J.A."/>
            <person name="Markowitz V."/>
            <person name="Hugenholtz P."/>
            <person name="Kyrpides N.C."/>
            <person name="Klenk H.P."/>
            <person name="Lucas S."/>
        </authorList>
    </citation>
    <scope>NUCLEOTIDE SEQUENCE [LARGE SCALE GENOMIC DNA]</scope>
    <source>
        <strain evidence="6">ATCC 35417 / DSM 20613 / JCM 6297 / CCUG 15421 / P 36-108</strain>
    </source>
</reference>
<dbReference type="SMART" id="SM00342">
    <property type="entry name" value="HTH_ARAC"/>
    <property type="match status" value="1"/>
</dbReference>
<evidence type="ECO:0000256" key="1">
    <source>
        <dbReference type="ARBA" id="ARBA00023015"/>
    </source>
</evidence>
<organism evidence="5 6">
    <name type="scientific">Bacteroides helcogenes (strain ATCC 35417 / DSM 20613 / JCM 6297 / CCUG 15421 / P 36-108)</name>
    <dbReference type="NCBI Taxonomy" id="693979"/>
    <lineage>
        <taxon>Bacteria</taxon>
        <taxon>Pseudomonadati</taxon>
        <taxon>Bacteroidota</taxon>
        <taxon>Bacteroidia</taxon>
        <taxon>Bacteroidales</taxon>
        <taxon>Bacteroidaceae</taxon>
        <taxon>Bacteroides</taxon>
    </lineage>
</organism>
<keyword evidence="2" id="KW-0238">DNA-binding</keyword>
<dbReference type="HOGENOM" id="CLU_073843_0_0_10"/>